<dbReference type="InterPro" id="IPR025202">
    <property type="entry name" value="PLD-like_dom"/>
</dbReference>
<dbReference type="SMART" id="SM00155">
    <property type="entry name" value="PLDc"/>
    <property type="match status" value="4"/>
</dbReference>
<evidence type="ECO:0000256" key="3">
    <source>
        <dbReference type="ARBA" id="ARBA00022737"/>
    </source>
</evidence>
<feature type="signal peptide" evidence="7">
    <location>
        <begin position="1"/>
        <end position="32"/>
    </location>
</feature>
<dbReference type="GO" id="GO:0009395">
    <property type="term" value="P:phospholipid catabolic process"/>
    <property type="evidence" value="ECO:0007669"/>
    <property type="project" value="TreeGrafter"/>
</dbReference>
<dbReference type="InterPro" id="IPR015679">
    <property type="entry name" value="PLipase_D_fam"/>
</dbReference>
<keyword evidence="10" id="KW-1185">Reference proteome</keyword>
<dbReference type="EC" id="3.1.4.4" evidence="2"/>
<dbReference type="EMBL" id="JASMQC010000059">
    <property type="protein sequence ID" value="KAK1928630.1"/>
    <property type="molecule type" value="Genomic_DNA"/>
</dbReference>
<dbReference type="AlphaFoldDB" id="A0AAD9FYY0"/>
<keyword evidence="6" id="KW-0443">Lipid metabolism</keyword>
<reference evidence="9" key="1">
    <citation type="submission" date="2023-08" db="EMBL/GenBank/DDBJ databases">
        <title>Reference Genome Resource for the Citrus Pathogen Phytophthora citrophthora.</title>
        <authorList>
            <person name="Moller H."/>
            <person name="Coetzee B."/>
            <person name="Rose L.J."/>
            <person name="Van Niekerk J.M."/>
        </authorList>
    </citation>
    <scope>NUCLEOTIDE SEQUENCE</scope>
    <source>
        <strain evidence="9">STE-U-9442</strain>
    </source>
</reference>
<dbReference type="InterPro" id="IPR001736">
    <property type="entry name" value="PLipase_D/transphosphatidylase"/>
</dbReference>
<protein>
    <recommendedName>
        <fullName evidence="2">phospholipase D</fullName>
        <ecNumber evidence="2">3.1.4.4</ecNumber>
    </recommendedName>
</protein>
<keyword evidence="4" id="KW-0378">Hydrolase</keyword>
<organism evidence="9 10">
    <name type="scientific">Phytophthora citrophthora</name>
    <dbReference type="NCBI Taxonomy" id="4793"/>
    <lineage>
        <taxon>Eukaryota</taxon>
        <taxon>Sar</taxon>
        <taxon>Stramenopiles</taxon>
        <taxon>Oomycota</taxon>
        <taxon>Peronosporomycetes</taxon>
        <taxon>Peronosporales</taxon>
        <taxon>Peronosporaceae</taxon>
        <taxon>Phytophthora</taxon>
    </lineage>
</organism>
<feature type="chain" id="PRO_5041991896" description="phospholipase D" evidence="7">
    <location>
        <begin position="33"/>
        <end position="1172"/>
    </location>
</feature>
<name>A0AAD9FYY0_9STRA</name>
<comment type="catalytic activity">
    <reaction evidence="1">
        <text>a 1,2-diacyl-sn-glycero-3-phosphocholine + H2O = a 1,2-diacyl-sn-glycero-3-phosphate + choline + H(+)</text>
        <dbReference type="Rhea" id="RHEA:14445"/>
        <dbReference type="ChEBI" id="CHEBI:15354"/>
        <dbReference type="ChEBI" id="CHEBI:15377"/>
        <dbReference type="ChEBI" id="CHEBI:15378"/>
        <dbReference type="ChEBI" id="CHEBI:57643"/>
        <dbReference type="ChEBI" id="CHEBI:58608"/>
        <dbReference type="EC" id="3.1.4.4"/>
    </reaction>
</comment>
<evidence type="ECO:0000313" key="10">
    <source>
        <dbReference type="Proteomes" id="UP001259832"/>
    </source>
</evidence>
<evidence type="ECO:0000256" key="4">
    <source>
        <dbReference type="ARBA" id="ARBA00022801"/>
    </source>
</evidence>
<dbReference type="PROSITE" id="PS50035">
    <property type="entry name" value="PLD"/>
    <property type="match status" value="2"/>
</dbReference>
<feature type="domain" description="PLD phosphodiesterase" evidence="8">
    <location>
        <begin position="1037"/>
        <end position="1064"/>
    </location>
</feature>
<dbReference type="Gene3D" id="3.30.870.10">
    <property type="entry name" value="Endonuclease Chain A"/>
    <property type="match status" value="4"/>
</dbReference>
<dbReference type="Pfam" id="PF13091">
    <property type="entry name" value="PLDc_2"/>
    <property type="match status" value="2"/>
</dbReference>
<dbReference type="PANTHER" id="PTHR18896">
    <property type="entry name" value="PHOSPHOLIPASE D"/>
    <property type="match status" value="1"/>
</dbReference>
<dbReference type="Proteomes" id="UP001259832">
    <property type="component" value="Unassembled WGS sequence"/>
</dbReference>
<evidence type="ECO:0000256" key="6">
    <source>
        <dbReference type="ARBA" id="ARBA00023098"/>
    </source>
</evidence>
<evidence type="ECO:0000256" key="5">
    <source>
        <dbReference type="ARBA" id="ARBA00022963"/>
    </source>
</evidence>
<dbReference type="PANTHER" id="PTHR18896:SF76">
    <property type="entry name" value="PHOSPHOLIPASE"/>
    <property type="match status" value="1"/>
</dbReference>
<evidence type="ECO:0000256" key="1">
    <source>
        <dbReference type="ARBA" id="ARBA00000798"/>
    </source>
</evidence>
<evidence type="ECO:0000256" key="7">
    <source>
        <dbReference type="SAM" id="SignalP"/>
    </source>
</evidence>
<comment type="caution">
    <text evidence="9">The sequence shown here is derived from an EMBL/GenBank/DDBJ whole genome shotgun (WGS) entry which is preliminary data.</text>
</comment>
<dbReference type="CDD" id="cd09105">
    <property type="entry name" value="PLDc_vPLD1_2_like_2"/>
    <property type="match status" value="2"/>
</dbReference>
<keyword evidence="7" id="KW-0732">Signal</keyword>
<evidence type="ECO:0000256" key="2">
    <source>
        <dbReference type="ARBA" id="ARBA00012027"/>
    </source>
</evidence>
<gene>
    <name evidence="9" type="ORF">P3T76_015860</name>
</gene>
<evidence type="ECO:0000313" key="9">
    <source>
        <dbReference type="EMBL" id="KAK1928630.1"/>
    </source>
</evidence>
<proteinExistence type="predicted"/>
<keyword evidence="5" id="KW-0442">Lipid degradation</keyword>
<accession>A0AAD9FYY0</accession>
<dbReference type="GO" id="GO:0004630">
    <property type="term" value="F:phospholipase D activity"/>
    <property type="evidence" value="ECO:0007669"/>
    <property type="project" value="UniProtKB-EC"/>
</dbReference>
<feature type="domain" description="PLD phosphodiesterase" evidence="8">
    <location>
        <begin position="471"/>
        <end position="498"/>
    </location>
</feature>
<keyword evidence="3" id="KW-0677">Repeat</keyword>
<dbReference type="GO" id="GO:0005886">
    <property type="term" value="C:plasma membrane"/>
    <property type="evidence" value="ECO:0007669"/>
    <property type="project" value="TreeGrafter"/>
</dbReference>
<evidence type="ECO:0000259" key="8">
    <source>
        <dbReference type="PROSITE" id="PS50035"/>
    </source>
</evidence>
<sequence>MPSAVMTATCPRTPVILAVLCVVLTSLPLSTSIRTGVTCTKVGNLISAASRGCACEPCHVCEYKKATKSCGYIERQGLDLSDGSGLEVDQPLLKPTDWFLTEQEITASRGGSPRSDLATFTTGNDVKTFTVTKEFFDAAFTDLSATKTGDRVMLTGWGTDLVPFQPDVDGGKKSQLHDVVTGITERGASFHAMVWANLLETSQNIKVRDDINDIPASPTGQKPLFIFDDRTRTLTSSHHQKNLIIASANSTGADDHPVAFVGGIDITSDRWDTINHNESALRETAGVSGSYKGWLDGHVRIHGPAAKDVAANFLARWNSDYKPTQGLTDDLLNFENPSYSDLAPLNYASSNTSSSLGHQNVQIVRTFSCEYKHYEEFAPRGENSLFQARIKALKNAKNFIYIEDQYFVLVPELLDALLEVMPTIQRLVVVVQRPVSESKLSGYEKYLLEMVAPIQRLYPNKFQMYSTKKDLDLYIHSKVVIIDDVYLSVGSANWNRRSMTSDSELAANIVDDETVASPDGITVLKTARDFRIRKFHEMTGLSYDQLNAMTFIEAANEFDVAAESETTIIETFQVKEQAYFTAFTDAVRKKVDPQDTCTAPPRSAALAFVLICALVLTPTPAAAWSFSSIFGGGDGSGSGQGDDLSDGTDMNVTQPLLKPEDWFITEEEIVASRGGIPRDGLQTYTSGNNVTVYTVANEFFTAVVDDFRATKEDDRVMYTGWDTCVIPFEADIDPTGSKTGFDVMFKGIVERGGSVNLLSWPNYLLTSQNVNARDAINKIPPSPVNGAKAVYLFDDRLPILSSSHHQKTIVIAVNKSTGKDEHPIAYVGGIDLTNDRWDTIYHNNSAIREAANIPFRNKGWVDAHFRIHGPAAKEVANNFVQRWNSDYKPCQGLGDHLLDFDNPEYEKVAPIDYASSNTTSKLGHQNIQIVRTFSCIYKHYKEFAPRGEQSLFRARIKALKNAKNFIYIEDQYFIYVPELVDALLEVLPRIQRVIVVLQPPDALLKTSGYGRYIYEMIHPIKSNFPNKVQIYTTKAELDIYVHTKLVLIDDVYVSLGSANWNRRSMTSDSELNANVIDDETVESPDGITVLKLARDMRIRKFVEMTGLSYEKLDAMNAADEFKVAAKSESTILTDFGVKYHLYYKAFVSKFREQVDPQEVCSFSDSGSMRDLQ</sequence>
<dbReference type="SUPFAM" id="SSF56024">
    <property type="entry name" value="Phospholipase D/nuclease"/>
    <property type="match status" value="4"/>
</dbReference>